<dbReference type="InterPro" id="IPR013106">
    <property type="entry name" value="Ig_V-set"/>
</dbReference>
<evidence type="ECO:0000313" key="8">
    <source>
        <dbReference type="Ensembl" id="ENSLACP00000001309.1"/>
    </source>
</evidence>
<evidence type="ECO:0000256" key="3">
    <source>
        <dbReference type="ARBA" id="ARBA00022989"/>
    </source>
</evidence>
<evidence type="ECO:0000256" key="6">
    <source>
        <dbReference type="ARBA" id="ARBA00023319"/>
    </source>
</evidence>
<dbReference type="InterPro" id="IPR036179">
    <property type="entry name" value="Ig-like_dom_sf"/>
</dbReference>
<keyword evidence="2" id="KW-0812">Transmembrane</keyword>
<dbReference type="InterPro" id="IPR013783">
    <property type="entry name" value="Ig-like_fold"/>
</dbReference>
<protein>
    <recommendedName>
        <fullName evidence="7">Ig-like domain-containing protein</fullName>
    </recommendedName>
</protein>
<reference evidence="8" key="3">
    <citation type="submission" date="2025-09" db="UniProtKB">
        <authorList>
            <consortium name="Ensembl"/>
        </authorList>
    </citation>
    <scope>IDENTIFICATION</scope>
</reference>
<keyword evidence="9" id="KW-1185">Reference proteome</keyword>
<dbReference type="GeneTree" id="ENSGT00940000153143"/>
<evidence type="ECO:0000259" key="7">
    <source>
        <dbReference type="PROSITE" id="PS50835"/>
    </source>
</evidence>
<name>H2ZV88_LATCH</name>
<dbReference type="OMA" id="YYCAFWE"/>
<dbReference type="EMBL" id="AFYH01269169">
    <property type="status" value="NOT_ANNOTATED_CDS"/>
    <property type="molecule type" value="Genomic_DNA"/>
</dbReference>
<dbReference type="SUPFAM" id="SSF48726">
    <property type="entry name" value="Immunoglobulin"/>
    <property type="match status" value="1"/>
</dbReference>
<dbReference type="InParanoid" id="H2ZV88"/>
<reference evidence="9" key="1">
    <citation type="submission" date="2011-08" db="EMBL/GenBank/DDBJ databases">
        <title>The draft genome of Latimeria chalumnae.</title>
        <authorList>
            <person name="Di Palma F."/>
            <person name="Alfoldi J."/>
            <person name="Johnson J."/>
            <person name="Berlin A."/>
            <person name="Gnerre S."/>
            <person name="Jaffe D."/>
            <person name="MacCallum I."/>
            <person name="Young S."/>
            <person name="Walker B.J."/>
            <person name="Lander E."/>
            <person name="Lindblad-Toh K."/>
        </authorList>
    </citation>
    <scope>NUCLEOTIDE SEQUENCE [LARGE SCALE GENOMIC DNA]</scope>
    <source>
        <strain evidence="9">Wild caught</strain>
    </source>
</reference>
<dbReference type="PROSITE" id="PS50835">
    <property type="entry name" value="IG_LIKE"/>
    <property type="match status" value="1"/>
</dbReference>
<dbReference type="SMART" id="SM00406">
    <property type="entry name" value="IGv"/>
    <property type="match status" value="1"/>
</dbReference>
<dbReference type="SMART" id="SM00409">
    <property type="entry name" value="IG"/>
    <property type="match status" value="1"/>
</dbReference>
<evidence type="ECO:0000313" key="9">
    <source>
        <dbReference type="Proteomes" id="UP000008672"/>
    </source>
</evidence>
<dbReference type="InterPro" id="IPR003599">
    <property type="entry name" value="Ig_sub"/>
</dbReference>
<dbReference type="eggNOG" id="ENOG502SQHK">
    <property type="taxonomic scope" value="Eukaryota"/>
</dbReference>
<dbReference type="PANTHER" id="PTHR19256">
    <property type="entry name" value="T-CELL RECEPTOR GAMMA CHAIN"/>
    <property type="match status" value="1"/>
</dbReference>
<evidence type="ECO:0000256" key="5">
    <source>
        <dbReference type="ARBA" id="ARBA00023170"/>
    </source>
</evidence>
<keyword evidence="4" id="KW-0472">Membrane</keyword>
<reference evidence="8" key="2">
    <citation type="submission" date="2025-08" db="UniProtKB">
        <authorList>
            <consortium name="Ensembl"/>
        </authorList>
    </citation>
    <scope>IDENTIFICATION</scope>
</reference>
<comment type="subcellular location">
    <subcellularLocation>
        <location evidence="1">Membrane</location>
    </subcellularLocation>
</comment>
<proteinExistence type="predicted"/>
<keyword evidence="6" id="KW-0393">Immunoglobulin domain</keyword>
<dbReference type="GO" id="GO:0016020">
    <property type="term" value="C:membrane"/>
    <property type="evidence" value="ECO:0007669"/>
    <property type="project" value="UniProtKB-SubCell"/>
</dbReference>
<organism evidence="8 9">
    <name type="scientific">Latimeria chalumnae</name>
    <name type="common">Coelacanth</name>
    <dbReference type="NCBI Taxonomy" id="7897"/>
    <lineage>
        <taxon>Eukaryota</taxon>
        <taxon>Metazoa</taxon>
        <taxon>Chordata</taxon>
        <taxon>Craniata</taxon>
        <taxon>Vertebrata</taxon>
        <taxon>Euteleostomi</taxon>
        <taxon>Coelacanthiformes</taxon>
        <taxon>Coelacanthidae</taxon>
        <taxon>Latimeria</taxon>
    </lineage>
</organism>
<dbReference type="InterPro" id="IPR007110">
    <property type="entry name" value="Ig-like_dom"/>
</dbReference>
<dbReference type="PANTHER" id="PTHR19256:SF65">
    <property type="entry name" value="T CELL RECEPTOR GAMMA CONSTANT 1-RELATED"/>
    <property type="match status" value="1"/>
</dbReference>
<dbReference type="Pfam" id="PF07686">
    <property type="entry name" value="V-set"/>
    <property type="match status" value="1"/>
</dbReference>
<keyword evidence="5" id="KW-0675">Receptor</keyword>
<keyword evidence="3" id="KW-1133">Transmembrane helix</keyword>
<dbReference type="HOGENOM" id="CLU_077975_7_0_1"/>
<dbReference type="Ensembl" id="ENSLACT00000001321.1">
    <property type="protein sequence ID" value="ENSLACP00000001309.1"/>
    <property type="gene ID" value="ENSLACG00000001175.1"/>
</dbReference>
<evidence type="ECO:0000256" key="2">
    <source>
        <dbReference type="ARBA" id="ARBA00022692"/>
    </source>
</evidence>
<accession>H2ZV88</accession>
<feature type="domain" description="Ig-like" evidence="7">
    <location>
        <begin position="18"/>
        <end position="111"/>
    </location>
</feature>
<dbReference type="FunCoup" id="H2ZV88">
    <property type="interactions" value="252"/>
</dbReference>
<evidence type="ECO:0000256" key="1">
    <source>
        <dbReference type="ARBA" id="ARBA00004370"/>
    </source>
</evidence>
<dbReference type="STRING" id="7897.ENSLACP00000001309"/>
<sequence length="138" mass="15624">KNVSQICIFFLSSSGGVGSVTLKQTERSITKTTGKIARVNCQVSGVSLDNAIIHWYRHRPNEGPERILYHSSEVKYDPGFTETKYSAYKVNDNFVLRISNVAEEDNGYYYCAYWDVHSGAVLCKACTKILNKVKCWLE</sequence>
<dbReference type="AlphaFoldDB" id="H2ZV88"/>
<dbReference type="Gene3D" id="2.60.40.10">
    <property type="entry name" value="Immunoglobulins"/>
    <property type="match status" value="1"/>
</dbReference>
<evidence type="ECO:0000256" key="4">
    <source>
        <dbReference type="ARBA" id="ARBA00023136"/>
    </source>
</evidence>
<dbReference type="Proteomes" id="UP000008672">
    <property type="component" value="Unassembled WGS sequence"/>
</dbReference>
<dbReference type="InterPro" id="IPR051117">
    <property type="entry name" value="TRG_var/const_region"/>
</dbReference>